<evidence type="ECO:0000256" key="1">
    <source>
        <dbReference type="SAM" id="SignalP"/>
    </source>
</evidence>
<dbReference type="OrthoDB" id="3543282at2759"/>
<protein>
    <submittedName>
        <fullName evidence="2">Uncharacterized protein</fullName>
    </submittedName>
</protein>
<organism evidence="2 3">
    <name type="scientific">Hyphodiscus hymeniophilus</name>
    <dbReference type="NCBI Taxonomy" id="353542"/>
    <lineage>
        <taxon>Eukaryota</taxon>
        <taxon>Fungi</taxon>
        <taxon>Dikarya</taxon>
        <taxon>Ascomycota</taxon>
        <taxon>Pezizomycotina</taxon>
        <taxon>Leotiomycetes</taxon>
        <taxon>Helotiales</taxon>
        <taxon>Hyphodiscaceae</taxon>
        <taxon>Hyphodiscus</taxon>
    </lineage>
</organism>
<feature type="signal peptide" evidence="1">
    <location>
        <begin position="1"/>
        <end position="24"/>
    </location>
</feature>
<keyword evidence="1" id="KW-0732">Signal</keyword>
<gene>
    <name evidence="2" type="ORF">D0Z07_8874</name>
</gene>
<comment type="caution">
    <text evidence="2">The sequence shown here is derived from an EMBL/GenBank/DDBJ whole genome shotgun (WGS) entry which is preliminary data.</text>
</comment>
<accession>A0A9P6VCB7</accession>
<dbReference type="AlphaFoldDB" id="A0A9P6VCB7"/>
<evidence type="ECO:0000313" key="2">
    <source>
        <dbReference type="EMBL" id="KAG0645377.1"/>
    </source>
</evidence>
<feature type="chain" id="PRO_5040427667" evidence="1">
    <location>
        <begin position="25"/>
        <end position="208"/>
    </location>
</feature>
<reference evidence="2" key="1">
    <citation type="submission" date="2019-07" db="EMBL/GenBank/DDBJ databases">
        <title>Hyphodiscus hymeniophilus genome sequencing and assembly.</title>
        <authorList>
            <person name="Kramer G."/>
            <person name="Nodwell J."/>
        </authorList>
    </citation>
    <scope>NUCLEOTIDE SEQUENCE</scope>
    <source>
        <strain evidence="2">ATCC 34498</strain>
    </source>
</reference>
<keyword evidence="3" id="KW-1185">Reference proteome</keyword>
<dbReference type="Proteomes" id="UP000785200">
    <property type="component" value="Unassembled WGS sequence"/>
</dbReference>
<proteinExistence type="predicted"/>
<name>A0A9P6VCB7_9HELO</name>
<sequence length="208" mass="23177">MKTPCALRALLLSHVILVQQRVSGLVTLQTIRHITNVTEECRGRITEMDPGGVGEGIQVVVGMGGMGEQSVLSSGHGGDEEGDDVEDTVSAALKIVCSTLLAELEIPLDDTIPPEPTAEDLRCRVIIREYHGFLGATVKFLFEVQQRQMRWNWGRESPVFDHNNQERSFIEQQLAFYGPTGCFGKDQEVLRRDVEIVEYMNDLIDSFA</sequence>
<dbReference type="EMBL" id="VNKQ01000019">
    <property type="protein sequence ID" value="KAG0645377.1"/>
    <property type="molecule type" value="Genomic_DNA"/>
</dbReference>
<evidence type="ECO:0000313" key="3">
    <source>
        <dbReference type="Proteomes" id="UP000785200"/>
    </source>
</evidence>